<feature type="coiled-coil region" evidence="4">
    <location>
        <begin position="51"/>
        <end position="78"/>
    </location>
</feature>
<evidence type="ECO:0000256" key="2">
    <source>
        <dbReference type="ARBA" id="ARBA00022840"/>
    </source>
</evidence>
<evidence type="ECO:0000313" key="5">
    <source>
        <dbReference type="EMBL" id="KAL3629698.1"/>
    </source>
</evidence>
<name>A0ABD3CIG0_9LAMI</name>
<reference evidence="6" key="1">
    <citation type="journal article" date="2024" name="IScience">
        <title>Strigolactones Initiate the Formation of Haustorium-like Structures in Castilleja.</title>
        <authorList>
            <person name="Buerger M."/>
            <person name="Peterson D."/>
            <person name="Chory J."/>
        </authorList>
    </citation>
    <scope>NUCLEOTIDE SEQUENCE [LARGE SCALE GENOMIC DNA]</scope>
</reference>
<protein>
    <submittedName>
        <fullName evidence="5">Uncharacterized protein</fullName>
    </submittedName>
</protein>
<comment type="caution">
    <text evidence="5">The sequence shown here is derived from an EMBL/GenBank/DDBJ whole genome shotgun (WGS) entry which is preliminary data.</text>
</comment>
<gene>
    <name evidence="5" type="ORF">CASFOL_026920</name>
</gene>
<evidence type="ECO:0000313" key="6">
    <source>
        <dbReference type="Proteomes" id="UP001632038"/>
    </source>
</evidence>
<dbReference type="GO" id="GO:0030261">
    <property type="term" value="P:chromosome condensation"/>
    <property type="evidence" value="ECO:0007669"/>
    <property type="project" value="UniProtKB-KW"/>
</dbReference>
<sequence>MLEEDIPKLQNRLVDEERVLEEIKEHAKVHEAGRAAYEDAQKQISEINGRIRTKTSSVKDLQNKLQKLKLEASEARKVEQACVEEQERLMPLELAARRKVVELSSIMESEKNQGSLLKAILQVKKANLIPGIYGRLGVLGAIDAKYDIAISTACPGLDQIVVESTAAAQA</sequence>
<dbReference type="EMBL" id="JAVIJP010000034">
    <property type="protein sequence ID" value="KAL3629698.1"/>
    <property type="molecule type" value="Genomic_DNA"/>
</dbReference>
<keyword evidence="3" id="KW-0539">Nucleus</keyword>
<accession>A0ABD3CIG0</accession>
<dbReference type="Proteomes" id="UP001632038">
    <property type="component" value="Unassembled WGS sequence"/>
</dbReference>
<evidence type="ECO:0000256" key="1">
    <source>
        <dbReference type="ARBA" id="ARBA00022741"/>
    </source>
</evidence>
<dbReference type="SUPFAM" id="SSF75553">
    <property type="entry name" value="Smc hinge domain"/>
    <property type="match status" value="1"/>
</dbReference>
<keyword evidence="4" id="KW-0175">Coiled coil</keyword>
<dbReference type="PANTHER" id="PTHR18937">
    <property type="entry name" value="STRUCTURAL MAINTENANCE OF CHROMOSOMES SMC FAMILY MEMBER"/>
    <property type="match status" value="1"/>
</dbReference>
<dbReference type="GO" id="GO:0005524">
    <property type="term" value="F:ATP binding"/>
    <property type="evidence" value="ECO:0007669"/>
    <property type="project" value="UniProtKB-KW"/>
</dbReference>
<keyword evidence="6" id="KW-1185">Reference proteome</keyword>
<keyword evidence="2" id="KW-0067">ATP-binding</keyword>
<keyword evidence="1" id="KW-0547">Nucleotide-binding</keyword>
<evidence type="ECO:0000256" key="4">
    <source>
        <dbReference type="SAM" id="Coils"/>
    </source>
</evidence>
<organism evidence="5 6">
    <name type="scientific">Castilleja foliolosa</name>
    <dbReference type="NCBI Taxonomy" id="1961234"/>
    <lineage>
        <taxon>Eukaryota</taxon>
        <taxon>Viridiplantae</taxon>
        <taxon>Streptophyta</taxon>
        <taxon>Embryophyta</taxon>
        <taxon>Tracheophyta</taxon>
        <taxon>Spermatophyta</taxon>
        <taxon>Magnoliopsida</taxon>
        <taxon>eudicotyledons</taxon>
        <taxon>Gunneridae</taxon>
        <taxon>Pentapetalae</taxon>
        <taxon>asterids</taxon>
        <taxon>lamiids</taxon>
        <taxon>Lamiales</taxon>
        <taxon>Orobanchaceae</taxon>
        <taxon>Pedicularideae</taxon>
        <taxon>Castillejinae</taxon>
        <taxon>Castilleja</taxon>
    </lineage>
</organism>
<dbReference type="PANTHER" id="PTHR18937:SF172">
    <property type="entry name" value="STRUCTURAL MAINTENANCE OF CHROMOSOMES PROTEIN"/>
    <property type="match status" value="1"/>
</dbReference>
<dbReference type="Gene3D" id="1.20.1060.20">
    <property type="match status" value="1"/>
</dbReference>
<dbReference type="InterPro" id="IPR036277">
    <property type="entry name" value="SMC_hinge_sf"/>
</dbReference>
<proteinExistence type="predicted"/>
<dbReference type="AlphaFoldDB" id="A0ABD3CIG0"/>
<evidence type="ECO:0000256" key="3">
    <source>
        <dbReference type="ARBA" id="ARBA00023242"/>
    </source>
</evidence>